<dbReference type="Pfam" id="PF13579">
    <property type="entry name" value="Glyco_trans_4_4"/>
    <property type="match status" value="1"/>
</dbReference>
<dbReference type="Gene3D" id="3.40.50.2000">
    <property type="entry name" value="Glycogen Phosphorylase B"/>
    <property type="match status" value="2"/>
</dbReference>
<feature type="domain" description="Glycosyltransferase subfamily 4-like N-terminal" evidence="9">
    <location>
        <begin position="32"/>
        <end position="203"/>
    </location>
</feature>
<protein>
    <recommendedName>
        <fullName evidence="7">D-inositol-3-phosphate glycosyltransferase</fullName>
        <ecNumber evidence="7">2.4.1.250</ecNumber>
    </recommendedName>
</protein>
<evidence type="ECO:0000256" key="4">
    <source>
        <dbReference type="ARBA" id="ARBA00022723"/>
    </source>
</evidence>
<accession>A0A285VSF0</accession>
<proteinExistence type="inferred from homology"/>
<dbReference type="RefSeq" id="WP_097188813.1">
    <property type="nucleotide sequence ID" value="NZ_OBQK01000010.1"/>
</dbReference>
<evidence type="ECO:0000256" key="1">
    <source>
        <dbReference type="ARBA" id="ARBA00008449"/>
    </source>
</evidence>
<dbReference type="InterPro" id="IPR017814">
    <property type="entry name" value="Mycothiol_biosynthesis_MshA"/>
</dbReference>
<reference evidence="11" key="1">
    <citation type="submission" date="2017-08" db="EMBL/GenBank/DDBJ databases">
        <authorList>
            <person name="Varghese N."/>
            <person name="Submissions S."/>
        </authorList>
    </citation>
    <scope>NUCLEOTIDE SEQUENCE [LARGE SCALE GENOMIC DNA]</scope>
    <source>
        <strain evidence="11">USBA17B2</strain>
    </source>
</reference>
<keyword evidence="11" id="KW-1185">Reference proteome</keyword>
<dbReference type="PANTHER" id="PTHR45947:SF3">
    <property type="entry name" value="SULFOQUINOVOSYL TRANSFERASE SQD2"/>
    <property type="match status" value="1"/>
</dbReference>
<dbReference type="SUPFAM" id="SSF53756">
    <property type="entry name" value="UDP-Glycosyltransferase/glycogen phosphorylase"/>
    <property type="match status" value="1"/>
</dbReference>
<evidence type="ECO:0000259" key="8">
    <source>
        <dbReference type="Pfam" id="PF00534"/>
    </source>
</evidence>
<evidence type="ECO:0000256" key="3">
    <source>
        <dbReference type="ARBA" id="ARBA00022679"/>
    </source>
</evidence>
<evidence type="ECO:0000313" key="10">
    <source>
        <dbReference type="EMBL" id="SOC56975.1"/>
    </source>
</evidence>
<gene>
    <name evidence="10" type="ORF">SAMN05421879_11034</name>
</gene>
<evidence type="ECO:0000256" key="6">
    <source>
        <dbReference type="ARBA" id="ARBA00048131"/>
    </source>
</evidence>
<dbReference type="EC" id="2.4.1.250" evidence="7"/>
<dbReference type="PANTHER" id="PTHR45947">
    <property type="entry name" value="SULFOQUINOVOSYL TRANSFERASE SQD2"/>
    <property type="match status" value="1"/>
</dbReference>
<dbReference type="Proteomes" id="UP000219688">
    <property type="component" value="Unassembled WGS sequence"/>
</dbReference>
<dbReference type="InterPro" id="IPR050194">
    <property type="entry name" value="Glycosyltransferase_grp1"/>
</dbReference>
<dbReference type="InterPro" id="IPR028098">
    <property type="entry name" value="Glyco_trans_4-like_N"/>
</dbReference>
<feature type="domain" description="Glycosyl transferase family 1" evidence="8">
    <location>
        <begin position="215"/>
        <end position="389"/>
    </location>
</feature>
<dbReference type="GO" id="GO:0102710">
    <property type="term" value="F:D-inositol-3-phosphate glycosyltransferase activity"/>
    <property type="evidence" value="ECO:0007669"/>
    <property type="project" value="UniProtKB-EC"/>
</dbReference>
<organism evidence="10 11">
    <name type="scientific">Ornithinimicrobium cerasi</name>
    <dbReference type="NCBI Taxonomy" id="2248773"/>
    <lineage>
        <taxon>Bacteria</taxon>
        <taxon>Bacillati</taxon>
        <taxon>Actinomycetota</taxon>
        <taxon>Actinomycetes</taxon>
        <taxon>Micrococcales</taxon>
        <taxon>Ornithinimicrobiaceae</taxon>
        <taxon>Ornithinimicrobium</taxon>
    </lineage>
</organism>
<evidence type="ECO:0000259" key="9">
    <source>
        <dbReference type="Pfam" id="PF13579"/>
    </source>
</evidence>
<dbReference type="GO" id="GO:0008375">
    <property type="term" value="F:acetylglucosaminyltransferase activity"/>
    <property type="evidence" value="ECO:0007669"/>
    <property type="project" value="InterPro"/>
</dbReference>
<dbReference type="Pfam" id="PF00534">
    <property type="entry name" value="Glycos_transf_1"/>
    <property type="match status" value="1"/>
</dbReference>
<dbReference type="EMBL" id="OBQK01000010">
    <property type="protein sequence ID" value="SOC56975.1"/>
    <property type="molecule type" value="Genomic_DNA"/>
</dbReference>
<keyword evidence="2" id="KW-0328">Glycosyltransferase</keyword>
<dbReference type="InterPro" id="IPR001296">
    <property type="entry name" value="Glyco_trans_1"/>
</dbReference>
<evidence type="ECO:0000256" key="7">
    <source>
        <dbReference type="NCBIfam" id="TIGR03449"/>
    </source>
</evidence>
<comment type="similarity">
    <text evidence="1">Belongs to the glycosyltransferase group 1 family. MshA subfamily.</text>
</comment>
<evidence type="ECO:0000256" key="2">
    <source>
        <dbReference type="ARBA" id="ARBA00022676"/>
    </source>
</evidence>
<keyword evidence="3 10" id="KW-0808">Transferase</keyword>
<dbReference type="NCBIfam" id="TIGR03449">
    <property type="entry name" value="mycothiol_MshA"/>
    <property type="match status" value="1"/>
</dbReference>
<sequence>MTSDVPGGSLPRVAMVALHTSPLERPGTGDAGGLNVYVAETAARLARRGVDVDVLTRATGRGPGTVVLADGVTVHHVPAGPPAPLDKHELPAHLAEFADGLAARTRDRGYAVIHSHYWLAGEVARIAGARCGVPFVHTAHTLGRVKNLALAAGETAEPPVRVEGEQRVVDAAAALVANTQDEARALREHYAADQARVRVVTPGVALETFRPGPRDVARRAVGLPQDAVVLLFVGRIQPLKAPDVLVRAAGELVRRDPALRRRLVVLVLGGLSGSGRADPDALRRVVGDEGLDGVVRFGPSVSREELAQHYRAADLLAVPSHNESFGLVALEALACGTPVVAARVGGLPVAVGEAGVLVDGHDPSAWADALARTLAEDADPAARASRSARAVAHASHHSWERTVDALLGTYTEVTS</sequence>
<evidence type="ECO:0000256" key="5">
    <source>
        <dbReference type="ARBA" id="ARBA00022842"/>
    </source>
</evidence>
<evidence type="ECO:0000313" key="11">
    <source>
        <dbReference type="Proteomes" id="UP000219688"/>
    </source>
</evidence>
<dbReference type="GO" id="GO:0046872">
    <property type="term" value="F:metal ion binding"/>
    <property type="evidence" value="ECO:0007669"/>
    <property type="project" value="UniProtKB-KW"/>
</dbReference>
<dbReference type="AlphaFoldDB" id="A0A285VSF0"/>
<comment type="catalytic activity">
    <reaction evidence="6">
        <text>1D-myo-inositol 3-phosphate + UDP-N-acetyl-alpha-D-glucosamine = 1D-myo-inositol 2-acetamido-2-deoxy-alpha-D-glucopyranoside 3-phosphate + UDP + H(+)</text>
        <dbReference type="Rhea" id="RHEA:26188"/>
        <dbReference type="ChEBI" id="CHEBI:15378"/>
        <dbReference type="ChEBI" id="CHEBI:57705"/>
        <dbReference type="ChEBI" id="CHEBI:58223"/>
        <dbReference type="ChEBI" id="CHEBI:58401"/>
        <dbReference type="ChEBI" id="CHEBI:58892"/>
        <dbReference type="EC" id="2.4.1.250"/>
    </reaction>
</comment>
<keyword evidence="5" id="KW-0460">Magnesium</keyword>
<dbReference type="GO" id="GO:0010125">
    <property type="term" value="P:mycothiol biosynthetic process"/>
    <property type="evidence" value="ECO:0007669"/>
    <property type="project" value="UniProtKB-UniRule"/>
</dbReference>
<name>A0A285VSF0_9MICO</name>
<keyword evidence="4" id="KW-0479">Metal-binding</keyword>